<dbReference type="GeneID" id="111252398"/>
<feature type="compositionally biased region" description="Low complexity" evidence="12">
    <location>
        <begin position="997"/>
        <end position="1020"/>
    </location>
</feature>
<dbReference type="CDD" id="cd16483">
    <property type="entry name" value="RING-H2_UBR3"/>
    <property type="match status" value="1"/>
</dbReference>
<evidence type="ECO:0000256" key="9">
    <source>
        <dbReference type="PROSITE-ProRule" id="PRU00508"/>
    </source>
</evidence>
<dbReference type="PANTHER" id="PTHR21497">
    <property type="entry name" value="UBIQUITIN LIGASE E3 ALPHA-RELATED"/>
    <property type="match status" value="1"/>
</dbReference>
<evidence type="ECO:0000259" key="13">
    <source>
        <dbReference type="PROSITE" id="PS51157"/>
    </source>
</evidence>
<name>A0A7M7MI83_VARDE</name>
<dbReference type="SUPFAM" id="SSF57850">
    <property type="entry name" value="RING/U-box"/>
    <property type="match status" value="1"/>
</dbReference>
<evidence type="ECO:0000256" key="4">
    <source>
        <dbReference type="ARBA" id="ARBA00022723"/>
    </source>
</evidence>
<dbReference type="InParanoid" id="A0A7M7MI83"/>
<dbReference type="Gene3D" id="2.10.110.30">
    <property type="match status" value="1"/>
</dbReference>
<dbReference type="CTD" id="130507"/>
<comment type="pathway">
    <text evidence="2 10">Protein modification; protein ubiquitination.</text>
</comment>
<evidence type="ECO:0000256" key="7">
    <source>
        <dbReference type="ARBA" id="ARBA00022833"/>
    </source>
</evidence>
<evidence type="ECO:0000256" key="1">
    <source>
        <dbReference type="ARBA" id="ARBA00000900"/>
    </source>
</evidence>
<dbReference type="InterPro" id="IPR003126">
    <property type="entry name" value="Znf_UBR"/>
</dbReference>
<feature type="zinc finger region" description="UBR-type" evidence="9">
    <location>
        <begin position="80"/>
        <end position="151"/>
    </location>
</feature>
<comment type="similarity">
    <text evidence="8 10">Belongs to the E3 ubiquitin-protein ligase UBR1-like family.</text>
</comment>
<feature type="coiled-coil region" evidence="11">
    <location>
        <begin position="1192"/>
        <end position="1224"/>
    </location>
</feature>
<evidence type="ECO:0000313" key="14">
    <source>
        <dbReference type="EnsemblMetazoa" id="XP_022665949"/>
    </source>
</evidence>
<proteinExistence type="inferred from homology"/>
<dbReference type="FunCoup" id="A0A7M7MI83">
    <property type="interactions" value="548"/>
</dbReference>
<dbReference type="GO" id="GO:0071596">
    <property type="term" value="P:ubiquitin-dependent protein catabolic process via the N-end rule pathway"/>
    <property type="evidence" value="ECO:0007669"/>
    <property type="project" value="UniProtKB-UniRule"/>
</dbReference>
<dbReference type="UniPathway" id="UPA00143"/>
<dbReference type="Pfam" id="PF02207">
    <property type="entry name" value="zf-UBR"/>
    <property type="match status" value="1"/>
</dbReference>
<evidence type="ECO:0000256" key="11">
    <source>
        <dbReference type="SAM" id="Coils"/>
    </source>
</evidence>
<evidence type="ECO:0000256" key="6">
    <source>
        <dbReference type="ARBA" id="ARBA00022786"/>
    </source>
</evidence>
<evidence type="ECO:0000313" key="15">
    <source>
        <dbReference type="Proteomes" id="UP000594260"/>
    </source>
</evidence>
<evidence type="ECO:0000256" key="12">
    <source>
        <dbReference type="SAM" id="MobiDB-lite"/>
    </source>
</evidence>
<dbReference type="Pfam" id="PF18995">
    <property type="entry name" value="PRT6_C"/>
    <property type="match status" value="1"/>
</dbReference>
<dbReference type="Pfam" id="PF22960">
    <property type="entry name" value="WHD_UBR1"/>
    <property type="match status" value="1"/>
</dbReference>
<keyword evidence="3 10" id="KW-0808">Transferase</keyword>
<protein>
    <recommendedName>
        <fullName evidence="10">E3 ubiquitin-protein ligase</fullName>
        <ecNumber evidence="10">2.3.2.27</ecNumber>
    </recommendedName>
</protein>
<dbReference type="InterPro" id="IPR055194">
    <property type="entry name" value="UBR1-like_WH"/>
</dbReference>
<sequence>MDEGESTVEVLIRKGKRAAACYLQSQCQPARQLNELLDAILDPLKPIDMWDTVDWCRWLMAGGKTPDEFANTVRRYNNATTCGLVWTANFVAYRCRTCGISPCMSLCADCFRLGNHEGHDFNMFRSQAGGACDCGDPNVMKAAGFCSHHGPSTVRSQQAGSSNAAVPTAPPPELLSIAQLMMPRLIMRLLQHLRASCSMPSGDTREEQSLQISRADQFLEMLQNLSALGAPMRLVMTQTLTNPLTYQQLTRERNENYESAKQSLKNWDCQMYTEVRALKPSLVHETFLEELVFWMAKYEFPQKLTCLLLSMLPEHEYKLQFTRTFVDHYPRISYMLTQCQDSETLSNRVVHVSVQLFSNEGLSLQLVHEAQLLHVMVISMKAMMKKILLQSTLQDPDKNLHYVINCGHQITKQHCYWPLVSDLNNILTHKRVVLEFLRDTNLLDVWFRLLSMYQGMNVHHRETERHVEFEPSTYYAAFSAELEASATPMWAFLQPLTDEETISLSVSVLRQCSLALEDFFDMIGFGDGDRPKPDQVTFHLPLHRYLATFLRNAVFSQGCALDDLLVKASMEEKPFLECLMAHPLQTIVSFYEIMVANMWVRNGLQMKGQAMTYIQSHFCNSMVDPDIFLLQLCATRLNINWYLSTIIERFRVGPALTLAADPPTSSDAGGTGGGPDEKQLAMLHSLLTFLATLLSVRTMLGGSEDECTREEMVSLLCMSDRKHSQLIDLLPEKSGQYGVSMANLERHMSAVADYKAPNFELGGHMIQGTYTPKPIVWQTMFDPIHTLLRSVHRKDYQAALDRFAAHTGVKNCWPPYRIPSGVHERFEDPRKLLFCSTLYGLIFVILHKAVGGSEEISEQILSLAVYLLEMAVEFHSKDTCTRCASCEGSLIADNKELEVDEVSDGAEHFSFWYPTGCPIVASLTLIKSVELANTADDTSDATSTVLRNTSSSMELDVVTEVAVSREAEPVDVCPDIVRAALRNMAGLMSLEQHHPQQRQLQEQNQAGSSSNSGSSSRSLSTAPRPRPWDMELNDERTQYALLPRRPREMLPASLRNLNRMVQSAICAMETDDNELDLEEDATMASLPALAAHLQLIAVNESIISLLLKLHHKLGSDAKSRSEQGQRRSVYRTPQELGQVSVPSCRIGDGVHFIGLLLDRFCLSHASVEARVRAVRDSLWPTETIGGARAAAVECAEQQQREERRRRAKERQQKLMQEFANQQRSFMKKCGEMLNDDKEAATDKDKEGTLHHSDEFECVICSQTSASTVDRPIAMVVLLQASSVLGHARPADEAILNLPCSDLEILPSIFPCRSSRGSYSSQRLDELARYFATSSLYHSANIGWEGGVVVQTCGHYLHVDCHKSYMLSQRSQQQDSGRAQQTLAPDRGEYLCPLCRQLANSVLPVHPSTGNHQTIVQCQSRTHRNVATEISGLMACLPTPPSGILSLMSSFIEDLTNAIFVEYHTLGNRRMTYPFSLIVCSVARTNLEIDLLHQGGKLAGAVAPPGTSVAATAASPPKKSCFAPLFHALGLNLKRALTDTSQARLWHSLTGLPDEKTSCEVTPVTQDVPFLIRDITAVLIELLLSLPLNLDKAYFTCVVRVLYSLAVTQAVCRATCRISREDRLELRARLEGEKSSSYSQLIGIIIDTLEKVSLYAYEEEEQGLDGHSFESYVERSVMPFLRIAAILEAHLFSEQLPGPSDRPELDVLANFLGLSSALPNTASKLSKPMETGPSTAAGTPFPAGASNTNVLKLVQWVSDPDLLVYTWCLEIGEFLERSRSSARFLLVDQPLAWRQPYLLRLPRNYSTLFEYYHKRACTVCQNVPQDPSVCLACGTIVCLREGCCRRQETSNFEAVQHSIECGAGTAVMLAVYSTSIIVIRGKRACLWGSVYLDSFGEEDRDLKRGKPLYLSEDRYGLLQHQWMTHSFDHCAHKRWVWHKDNL</sequence>
<dbReference type="InterPro" id="IPR044046">
    <property type="entry name" value="E3_ligase_UBR-like_C"/>
</dbReference>
<keyword evidence="5 10" id="KW-0863">Zinc-finger</keyword>
<dbReference type="KEGG" id="vde:111252398"/>
<feature type="domain" description="UBR-type" evidence="13">
    <location>
        <begin position="80"/>
        <end position="151"/>
    </location>
</feature>
<comment type="function">
    <text evidence="10">Ubiquitin ligase protein which is a component of the N-end rule pathway. Recognizes and binds to proteins bearing specific N-terminal residues that are destabilizing according to the N-end rule, leading to their ubiquitination and subsequent degradation.</text>
</comment>
<evidence type="ECO:0000256" key="8">
    <source>
        <dbReference type="ARBA" id="ARBA00046341"/>
    </source>
</evidence>
<dbReference type="RefSeq" id="XP_022665949.1">
    <property type="nucleotide sequence ID" value="XM_022810214.1"/>
</dbReference>
<keyword evidence="4 10" id="KW-0479">Metal-binding</keyword>
<dbReference type="EnsemblMetazoa" id="XM_022810214">
    <property type="protein sequence ID" value="XP_022665949"/>
    <property type="gene ID" value="LOC111252398"/>
</dbReference>
<evidence type="ECO:0000256" key="2">
    <source>
        <dbReference type="ARBA" id="ARBA00004906"/>
    </source>
</evidence>
<dbReference type="FunFam" id="2.10.110.30:FF:000002">
    <property type="entry name" value="Putative e3 ubiquitin-protein ligase ubr3"/>
    <property type="match status" value="1"/>
</dbReference>
<dbReference type="OMA" id="LTRAWCT"/>
<dbReference type="CDD" id="cd19673">
    <property type="entry name" value="UBR-box_UBR3"/>
    <property type="match status" value="1"/>
</dbReference>
<accession>A0A7M7MI83</accession>
<dbReference type="GO" id="GO:0016567">
    <property type="term" value="P:protein ubiquitination"/>
    <property type="evidence" value="ECO:0007669"/>
    <property type="project" value="UniProtKB-UniRule"/>
</dbReference>
<dbReference type="GO" id="GO:0008270">
    <property type="term" value="F:zinc ion binding"/>
    <property type="evidence" value="ECO:0007669"/>
    <property type="project" value="UniProtKB-UniRule"/>
</dbReference>
<dbReference type="SMART" id="SM00396">
    <property type="entry name" value="ZnF_UBR1"/>
    <property type="match status" value="1"/>
</dbReference>
<keyword evidence="15" id="KW-1185">Reference proteome</keyword>
<dbReference type="InterPro" id="IPR039164">
    <property type="entry name" value="UBR1-like"/>
</dbReference>
<comment type="catalytic activity">
    <reaction evidence="1 10">
        <text>S-ubiquitinyl-[E2 ubiquitin-conjugating enzyme]-L-cysteine + [acceptor protein]-L-lysine = [E2 ubiquitin-conjugating enzyme]-L-cysteine + N(6)-ubiquitinyl-[acceptor protein]-L-lysine.</text>
        <dbReference type="EC" id="2.3.2.27"/>
    </reaction>
</comment>
<organism evidence="14 15">
    <name type="scientific">Varroa destructor</name>
    <name type="common">Honeybee mite</name>
    <dbReference type="NCBI Taxonomy" id="109461"/>
    <lineage>
        <taxon>Eukaryota</taxon>
        <taxon>Metazoa</taxon>
        <taxon>Ecdysozoa</taxon>
        <taxon>Arthropoda</taxon>
        <taxon>Chelicerata</taxon>
        <taxon>Arachnida</taxon>
        <taxon>Acari</taxon>
        <taxon>Parasitiformes</taxon>
        <taxon>Mesostigmata</taxon>
        <taxon>Gamasina</taxon>
        <taxon>Dermanyssoidea</taxon>
        <taxon>Varroidae</taxon>
        <taxon>Varroa</taxon>
    </lineage>
</organism>
<keyword evidence="6 10" id="KW-0833">Ubl conjugation pathway</keyword>
<keyword evidence="11" id="KW-0175">Coiled coil</keyword>
<dbReference type="GO" id="GO:0005737">
    <property type="term" value="C:cytoplasm"/>
    <property type="evidence" value="ECO:0007669"/>
    <property type="project" value="TreeGrafter"/>
</dbReference>
<dbReference type="GO" id="GO:0061630">
    <property type="term" value="F:ubiquitin protein ligase activity"/>
    <property type="evidence" value="ECO:0007669"/>
    <property type="project" value="UniProtKB-UniRule"/>
</dbReference>
<dbReference type="GO" id="GO:0000151">
    <property type="term" value="C:ubiquitin ligase complex"/>
    <property type="evidence" value="ECO:0007669"/>
    <property type="project" value="TreeGrafter"/>
</dbReference>
<keyword evidence="7 10" id="KW-0862">Zinc</keyword>
<evidence type="ECO:0000256" key="3">
    <source>
        <dbReference type="ARBA" id="ARBA00022679"/>
    </source>
</evidence>
<dbReference type="PROSITE" id="PS51157">
    <property type="entry name" value="ZF_UBR"/>
    <property type="match status" value="1"/>
</dbReference>
<dbReference type="Proteomes" id="UP000594260">
    <property type="component" value="Unplaced"/>
</dbReference>
<dbReference type="EC" id="2.3.2.27" evidence="10"/>
<dbReference type="PANTHER" id="PTHR21497:SF39">
    <property type="entry name" value="E3 UBIQUITIN-PROTEIN LIGASE UBR3"/>
    <property type="match status" value="1"/>
</dbReference>
<feature type="region of interest" description="Disordered" evidence="12">
    <location>
        <begin position="992"/>
        <end position="1031"/>
    </location>
</feature>
<dbReference type="OrthoDB" id="15304at2759"/>
<evidence type="ECO:0000256" key="10">
    <source>
        <dbReference type="RuleBase" id="RU366018"/>
    </source>
</evidence>
<evidence type="ECO:0000256" key="5">
    <source>
        <dbReference type="ARBA" id="ARBA00022771"/>
    </source>
</evidence>
<reference evidence="14" key="1">
    <citation type="submission" date="2021-01" db="UniProtKB">
        <authorList>
            <consortium name="EnsemblMetazoa"/>
        </authorList>
    </citation>
    <scope>IDENTIFICATION</scope>
</reference>